<dbReference type="Proteomes" id="UP000712600">
    <property type="component" value="Unassembled WGS sequence"/>
</dbReference>
<comment type="caution">
    <text evidence="1">The sequence shown here is derived from an EMBL/GenBank/DDBJ whole genome shotgun (WGS) entry which is preliminary data.</text>
</comment>
<dbReference type="AlphaFoldDB" id="A0A8S9N8V0"/>
<organism evidence="1 2">
    <name type="scientific">Brassica cretica</name>
    <name type="common">Mustard</name>
    <dbReference type="NCBI Taxonomy" id="69181"/>
    <lineage>
        <taxon>Eukaryota</taxon>
        <taxon>Viridiplantae</taxon>
        <taxon>Streptophyta</taxon>
        <taxon>Embryophyta</taxon>
        <taxon>Tracheophyta</taxon>
        <taxon>Spermatophyta</taxon>
        <taxon>Magnoliopsida</taxon>
        <taxon>eudicotyledons</taxon>
        <taxon>Gunneridae</taxon>
        <taxon>Pentapetalae</taxon>
        <taxon>rosids</taxon>
        <taxon>malvids</taxon>
        <taxon>Brassicales</taxon>
        <taxon>Brassicaceae</taxon>
        <taxon>Brassiceae</taxon>
        <taxon>Brassica</taxon>
    </lineage>
</organism>
<dbReference type="EMBL" id="QGKX02001621">
    <property type="protein sequence ID" value="KAF3500175.1"/>
    <property type="molecule type" value="Genomic_DNA"/>
</dbReference>
<protein>
    <submittedName>
        <fullName evidence="1">Uncharacterized protein</fullName>
    </submittedName>
</protein>
<accession>A0A8S9N8V0</accession>
<sequence length="342" mass="36882">MKSKRPNWKSVKTISNRGKKLGRTCFLSPNALDLKTPLSSPPASGRRVRARAGSGLASVIGFRRLLAKIDDSGGGLAPRGAVTWCSGAGRVGEGLLGLGIFRSLLAATQSAPISGLGGEFRVGCNRGESVRFCLFVCVLLVQFEWSSMAIRWFLVCSASLSLLPPLASCSDSPTFVVKKSSLVLKGCSQRLRCLGGSRESLAVFESASCPCSHPGAAVLVLFLWRWCSWLSCVGFETSFSGCGDGYNPSFCRFRRRLKQVLARFGMRFKASCGVSYILALVAFARPCYSGDVKGTPGILGNEENLTFPRITLMVENGYRCRRISKNKLAECAGFSGWAKLVL</sequence>
<evidence type="ECO:0000313" key="1">
    <source>
        <dbReference type="EMBL" id="KAF3500175.1"/>
    </source>
</evidence>
<proteinExistence type="predicted"/>
<gene>
    <name evidence="1" type="ORF">F2Q69_00042837</name>
</gene>
<name>A0A8S9N8V0_BRACR</name>
<reference evidence="1" key="1">
    <citation type="submission" date="2019-12" db="EMBL/GenBank/DDBJ databases">
        <title>Genome sequencing and annotation of Brassica cretica.</title>
        <authorList>
            <person name="Studholme D.J."/>
            <person name="Sarris P."/>
        </authorList>
    </citation>
    <scope>NUCLEOTIDE SEQUENCE</scope>
    <source>
        <strain evidence="1">PFS-109/04</strain>
        <tissue evidence="1">Leaf</tissue>
    </source>
</reference>
<evidence type="ECO:0000313" key="2">
    <source>
        <dbReference type="Proteomes" id="UP000712600"/>
    </source>
</evidence>